<dbReference type="GO" id="GO:0006099">
    <property type="term" value="P:tricarboxylic acid cycle"/>
    <property type="evidence" value="ECO:0007669"/>
    <property type="project" value="UniProtKB-UniRule"/>
</dbReference>
<feature type="active site" description="Tele-phosphohistidine intermediate" evidence="5 6">
    <location>
        <position position="247"/>
    </location>
</feature>
<dbReference type="GO" id="GO:0009361">
    <property type="term" value="C:succinate-CoA ligase complex (ADP-forming)"/>
    <property type="evidence" value="ECO:0007669"/>
    <property type="project" value="TreeGrafter"/>
</dbReference>
<dbReference type="GO" id="GO:0004775">
    <property type="term" value="F:succinate-CoA ligase (ADP-forming) activity"/>
    <property type="evidence" value="ECO:0007669"/>
    <property type="project" value="UniProtKB-UniRule"/>
</dbReference>
<dbReference type="FunFam" id="3.40.50.261:FF:000006">
    <property type="entry name" value="Succinate--CoA ligase [ADP-forming] subunit alpha"/>
    <property type="match status" value="1"/>
</dbReference>
<dbReference type="PROSITE" id="PS00399">
    <property type="entry name" value="SUCCINYL_COA_LIG_2"/>
    <property type="match status" value="1"/>
</dbReference>
<dbReference type="SMART" id="SM00881">
    <property type="entry name" value="CoA_binding"/>
    <property type="match status" value="1"/>
</dbReference>
<dbReference type="HOGENOM" id="CLU_052104_0_0_7"/>
<name>Q7M9A5_WOLSU</name>
<protein>
    <recommendedName>
        <fullName evidence="5">Succinate--CoA ligase [ADP-forming] subunit alpha</fullName>
        <ecNumber evidence="5">6.2.1.5</ecNumber>
    </recommendedName>
    <alternativeName>
        <fullName evidence="5">Succinyl-CoA synthetase subunit alpha</fullName>
        <shortName evidence="5">SCS-alpha</shortName>
    </alternativeName>
</protein>
<gene>
    <name evidence="10" type="primary">SUCD</name>
    <name evidence="5" type="synonym">sucD</name>
    <name evidence="10" type="ordered locus">WS1066</name>
</gene>
<dbReference type="InterPro" id="IPR003781">
    <property type="entry name" value="CoA-bd"/>
</dbReference>
<dbReference type="SUPFAM" id="SSF51735">
    <property type="entry name" value="NAD(P)-binding Rossmann-fold domains"/>
    <property type="match status" value="1"/>
</dbReference>
<evidence type="ECO:0000259" key="9">
    <source>
        <dbReference type="SMART" id="SM00881"/>
    </source>
</evidence>
<comment type="catalytic activity">
    <reaction evidence="5 8">
        <text>succinate + ATP + CoA = succinyl-CoA + ADP + phosphate</text>
        <dbReference type="Rhea" id="RHEA:17661"/>
        <dbReference type="ChEBI" id="CHEBI:30031"/>
        <dbReference type="ChEBI" id="CHEBI:30616"/>
        <dbReference type="ChEBI" id="CHEBI:43474"/>
        <dbReference type="ChEBI" id="CHEBI:57287"/>
        <dbReference type="ChEBI" id="CHEBI:57292"/>
        <dbReference type="ChEBI" id="CHEBI:456216"/>
        <dbReference type="EC" id="6.2.1.5"/>
    </reaction>
</comment>
<feature type="binding site" evidence="5">
    <location>
        <begin position="17"/>
        <end position="20"/>
    </location>
    <ligand>
        <name>CoA</name>
        <dbReference type="ChEBI" id="CHEBI:57287"/>
    </ligand>
</feature>
<sequence length="294" mass="30509">MSILINKETRVIVQGFTGKEGTFHSEQCLAYGTQILGGVTPGKGGSTHLGLPVFDTVEEAVRETGAWASMVFVPPAFVADAVMEAASSGIKLAVVITEGAPIKDMVVAKRYAQKCGMEIIGPNCPGIITSEECKIGIMPGSIFKSGSIGLISKSGTLTYEASHQIVQAGFGISTAIGIGGDPVIGLGYKELLDRFEKDEKTEAIVLIGEIGGTLEIEAASFIKERVKKPVVAFIAGQTAPKGKRMGHAGAIVSGGSGSAKEKMDALREAGVRVIESPADIGKAIVSLLHPAQTL</sequence>
<dbReference type="HAMAP" id="MF_01988">
    <property type="entry name" value="Succ_CoA_alpha"/>
    <property type="match status" value="1"/>
</dbReference>
<dbReference type="InterPro" id="IPR017440">
    <property type="entry name" value="Cit_synth/succinyl-CoA_lig_AS"/>
</dbReference>
<dbReference type="NCBIfam" id="TIGR01019">
    <property type="entry name" value="sucCoAalpha"/>
    <property type="match status" value="1"/>
</dbReference>
<keyword evidence="3 5" id="KW-0547">Nucleotide-binding</keyword>
<feature type="binding site" evidence="5">
    <location>
        <begin position="96"/>
        <end position="98"/>
    </location>
    <ligand>
        <name>CoA</name>
        <dbReference type="ChEBI" id="CHEBI:57287"/>
    </ligand>
</feature>
<dbReference type="InterPro" id="IPR033847">
    <property type="entry name" value="Citrt_syn/SCS-alpha_CS"/>
</dbReference>
<dbReference type="EC" id="6.2.1.5" evidence="5"/>
<dbReference type="PIRSF" id="PIRSF001553">
    <property type="entry name" value="SucCS_alpha"/>
    <property type="match status" value="1"/>
</dbReference>
<evidence type="ECO:0000256" key="7">
    <source>
        <dbReference type="RuleBase" id="RU000677"/>
    </source>
</evidence>
<evidence type="ECO:0000256" key="3">
    <source>
        <dbReference type="ARBA" id="ARBA00022741"/>
    </source>
</evidence>
<accession>Q7M9A5</accession>
<comment type="function">
    <text evidence="5 8">Succinyl-CoA synthetase functions in the citric acid cycle (TCA), coupling the hydrolysis of succinyl-CoA to the synthesis of either ATP or GTP and thus represents the only step of substrate-level phosphorylation in the TCA. The alpha subunit of the enzyme binds the substrates coenzyme A and phosphate, while succinate binding and nucleotide specificity is provided by the beta subunit.</text>
</comment>
<proteinExistence type="inferred from homology"/>
<dbReference type="PANTHER" id="PTHR11117">
    <property type="entry name" value="SUCCINYL-COA LIGASE SUBUNIT ALPHA"/>
    <property type="match status" value="1"/>
</dbReference>
<dbReference type="GO" id="GO:0004776">
    <property type="term" value="F:succinate-CoA ligase (GDP-forming) activity"/>
    <property type="evidence" value="ECO:0007669"/>
    <property type="project" value="TreeGrafter"/>
</dbReference>
<dbReference type="FunFam" id="3.40.50.720:FF:000277">
    <property type="entry name" value="Succinate--CoA ligase [ADP-forming] subunit alpha"/>
    <property type="match status" value="1"/>
</dbReference>
<dbReference type="UniPathway" id="UPA00223">
    <property type="reaction ID" value="UER00999"/>
</dbReference>
<dbReference type="GO" id="GO:0000166">
    <property type="term" value="F:nucleotide binding"/>
    <property type="evidence" value="ECO:0007669"/>
    <property type="project" value="UniProtKB-KW"/>
</dbReference>
<dbReference type="SUPFAM" id="SSF52210">
    <property type="entry name" value="Succinyl-CoA synthetase domains"/>
    <property type="match status" value="1"/>
</dbReference>
<dbReference type="InterPro" id="IPR005811">
    <property type="entry name" value="SUCC_ACL_C"/>
</dbReference>
<dbReference type="Pfam" id="PF02629">
    <property type="entry name" value="CoA_binding"/>
    <property type="match status" value="1"/>
</dbReference>
<dbReference type="RefSeq" id="WP_011138957.1">
    <property type="nucleotide sequence ID" value="NC_005090.1"/>
</dbReference>
<dbReference type="STRING" id="273121.WS1066"/>
<comment type="catalytic activity">
    <reaction evidence="5">
        <text>GTP + succinate + CoA = succinyl-CoA + GDP + phosphate</text>
        <dbReference type="Rhea" id="RHEA:22120"/>
        <dbReference type="ChEBI" id="CHEBI:30031"/>
        <dbReference type="ChEBI" id="CHEBI:37565"/>
        <dbReference type="ChEBI" id="CHEBI:43474"/>
        <dbReference type="ChEBI" id="CHEBI:57287"/>
        <dbReference type="ChEBI" id="CHEBI:57292"/>
        <dbReference type="ChEBI" id="CHEBI:58189"/>
    </reaction>
</comment>
<keyword evidence="11" id="KW-1185">Reference proteome</keyword>
<dbReference type="PROSITE" id="PS01216">
    <property type="entry name" value="SUCCINYL_COA_LIG_1"/>
    <property type="match status" value="1"/>
</dbReference>
<dbReference type="NCBIfam" id="NF004230">
    <property type="entry name" value="PRK05678.1"/>
    <property type="match status" value="1"/>
</dbReference>
<dbReference type="Gene3D" id="3.40.50.261">
    <property type="entry name" value="Succinyl-CoA synthetase domains"/>
    <property type="match status" value="1"/>
</dbReference>
<evidence type="ECO:0000256" key="5">
    <source>
        <dbReference type="HAMAP-Rule" id="MF_01988"/>
    </source>
</evidence>
<dbReference type="PANTHER" id="PTHR11117:SF2">
    <property type="entry name" value="SUCCINATE--COA LIGASE [ADP_GDP-FORMING] SUBUNIT ALPHA, MITOCHONDRIAL"/>
    <property type="match status" value="1"/>
</dbReference>
<keyword evidence="2 5" id="KW-0436">Ligase</keyword>
<dbReference type="EMBL" id="BX571659">
    <property type="protein sequence ID" value="CAE10164.1"/>
    <property type="molecule type" value="Genomic_DNA"/>
</dbReference>
<evidence type="ECO:0000256" key="2">
    <source>
        <dbReference type="ARBA" id="ARBA00022598"/>
    </source>
</evidence>
<keyword evidence="1 5" id="KW-0816">Tricarboxylic acid cycle</keyword>
<dbReference type="KEGG" id="wsu:WS1066"/>
<feature type="binding site" evidence="5">
    <location>
        <position position="159"/>
    </location>
    <ligand>
        <name>substrate</name>
        <note>ligand shared with subunit beta</note>
    </ligand>
</feature>
<comment type="similarity">
    <text evidence="4 5 7">Belongs to the succinate/malate CoA ligase alpha subunit family.</text>
</comment>
<organism evidence="10 11">
    <name type="scientific">Wolinella succinogenes (strain ATCC 29543 / DSM 1740 / CCUG 13145 / JCM 31913 / LMG 7466 / NCTC 11488 / FDC 602W)</name>
    <name type="common">Vibrio succinogenes</name>
    <dbReference type="NCBI Taxonomy" id="273121"/>
    <lineage>
        <taxon>Bacteria</taxon>
        <taxon>Pseudomonadati</taxon>
        <taxon>Campylobacterota</taxon>
        <taxon>Epsilonproteobacteria</taxon>
        <taxon>Campylobacterales</taxon>
        <taxon>Helicobacteraceae</taxon>
        <taxon>Wolinella</taxon>
    </lineage>
</organism>
<evidence type="ECO:0000313" key="10">
    <source>
        <dbReference type="EMBL" id="CAE10164.1"/>
    </source>
</evidence>
<dbReference type="Gene3D" id="3.40.50.720">
    <property type="entry name" value="NAD(P)-binding Rossmann-like Domain"/>
    <property type="match status" value="1"/>
</dbReference>
<feature type="binding site" evidence="5">
    <location>
        <position position="43"/>
    </location>
    <ligand>
        <name>CoA</name>
        <dbReference type="ChEBI" id="CHEBI:57287"/>
    </ligand>
</feature>
<dbReference type="InterPro" id="IPR036291">
    <property type="entry name" value="NAD(P)-bd_dom_sf"/>
</dbReference>
<dbReference type="Proteomes" id="UP000000422">
    <property type="component" value="Chromosome"/>
</dbReference>
<dbReference type="eggNOG" id="COG0074">
    <property type="taxonomic scope" value="Bacteria"/>
</dbReference>
<evidence type="ECO:0000313" key="11">
    <source>
        <dbReference type="Proteomes" id="UP000000422"/>
    </source>
</evidence>
<dbReference type="PRINTS" id="PR01798">
    <property type="entry name" value="SCOASYNTHASE"/>
</dbReference>
<dbReference type="InterPro" id="IPR005810">
    <property type="entry name" value="CoA_lig_alpha"/>
</dbReference>
<dbReference type="AlphaFoldDB" id="Q7M9A5"/>
<dbReference type="Pfam" id="PF00549">
    <property type="entry name" value="Ligase_CoA"/>
    <property type="match status" value="1"/>
</dbReference>
<reference evidence="10 11" key="1">
    <citation type="journal article" date="2003" name="Proc. Natl. Acad. Sci. U.S.A.">
        <title>Complete genome sequence and analysis of Wolinella succinogenes.</title>
        <authorList>
            <person name="Baar C."/>
            <person name="Eppinger M."/>
            <person name="Raddatz G."/>
            <person name="Simon JM."/>
            <person name="Lanz C."/>
            <person name="Klimmek O."/>
            <person name="Nandakumar R."/>
            <person name="Gross R."/>
            <person name="Rosinus A."/>
            <person name="Keller H."/>
            <person name="Jagtap P."/>
            <person name="Linke B."/>
            <person name="Meyer F."/>
            <person name="Lederer H."/>
            <person name="Schuster S.C."/>
        </authorList>
    </citation>
    <scope>NUCLEOTIDE SEQUENCE [LARGE SCALE GENOMIC DNA]</scope>
    <source>
        <strain evidence="11">ATCC 29543 / DSM 1740 / CCUG 13145 / JCM 31913 / LMG 7466 / NCTC 11488 / FDC 602W</strain>
    </source>
</reference>
<evidence type="ECO:0000256" key="8">
    <source>
        <dbReference type="RuleBase" id="RU000699"/>
    </source>
</evidence>
<dbReference type="InterPro" id="IPR016102">
    <property type="entry name" value="Succinyl-CoA_synth-like"/>
</dbReference>
<evidence type="ECO:0000256" key="1">
    <source>
        <dbReference type="ARBA" id="ARBA00022532"/>
    </source>
</evidence>
<comment type="pathway">
    <text evidence="5 8">Carbohydrate metabolism; tricarboxylic acid cycle; succinate from succinyl-CoA (ligase route): step 1/1.</text>
</comment>
<evidence type="ECO:0000256" key="4">
    <source>
        <dbReference type="ARBA" id="ARBA00060724"/>
    </source>
</evidence>
<comment type="subunit">
    <text evidence="5 8">Heterotetramer of two alpha and two beta subunits.</text>
</comment>
<feature type="domain" description="CoA-binding" evidence="9">
    <location>
        <begin position="4"/>
        <end position="100"/>
    </location>
</feature>
<evidence type="ECO:0000256" key="6">
    <source>
        <dbReference type="PIRSR" id="PIRSR001553-1"/>
    </source>
</evidence>